<evidence type="ECO:0000256" key="6">
    <source>
        <dbReference type="ARBA" id="ARBA00022679"/>
    </source>
</evidence>
<evidence type="ECO:0000256" key="11">
    <source>
        <dbReference type="SAM" id="MobiDB-lite"/>
    </source>
</evidence>
<dbReference type="Pfam" id="PF02446">
    <property type="entry name" value="Glyco_hydro_77"/>
    <property type="match status" value="1"/>
</dbReference>
<dbReference type="NCBIfam" id="NF011080">
    <property type="entry name" value="PRK14508.1-3"/>
    <property type="match status" value="1"/>
</dbReference>
<dbReference type="AlphaFoldDB" id="A0A3R9Q7A4"/>
<dbReference type="PANTHER" id="PTHR32438">
    <property type="entry name" value="4-ALPHA-GLUCANOTRANSFERASE DPE1, CHLOROPLASTIC/AMYLOPLASTIC"/>
    <property type="match status" value="1"/>
</dbReference>
<feature type="region of interest" description="Disordered" evidence="11">
    <location>
        <begin position="504"/>
        <end position="531"/>
    </location>
</feature>
<dbReference type="Proteomes" id="UP000269669">
    <property type="component" value="Unassembled WGS sequence"/>
</dbReference>
<dbReference type="EC" id="2.4.1.25" evidence="3 10"/>
<keyword evidence="5 10" id="KW-0328">Glycosyltransferase</keyword>
<dbReference type="NCBIfam" id="TIGR00217">
    <property type="entry name" value="malQ"/>
    <property type="match status" value="1"/>
</dbReference>
<keyword evidence="13" id="KW-1185">Reference proteome</keyword>
<dbReference type="NCBIfam" id="NF011079">
    <property type="entry name" value="PRK14508.1-2"/>
    <property type="match status" value="1"/>
</dbReference>
<dbReference type="GO" id="GO:0005975">
    <property type="term" value="P:carbohydrate metabolic process"/>
    <property type="evidence" value="ECO:0007669"/>
    <property type="project" value="InterPro"/>
</dbReference>
<comment type="similarity">
    <text evidence="2 10">Belongs to the disproportionating enzyme family.</text>
</comment>
<evidence type="ECO:0000256" key="5">
    <source>
        <dbReference type="ARBA" id="ARBA00022676"/>
    </source>
</evidence>
<dbReference type="GO" id="GO:0004134">
    <property type="term" value="F:4-alpha-glucanotransferase activity"/>
    <property type="evidence" value="ECO:0007669"/>
    <property type="project" value="UniProtKB-EC"/>
</dbReference>
<dbReference type="Gene3D" id="3.20.20.80">
    <property type="entry name" value="Glycosidases"/>
    <property type="match status" value="1"/>
</dbReference>
<protein>
    <recommendedName>
        <fullName evidence="4 10">4-alpha-glucanotransferase</fullName>
        <ecNumber evidence="3 10">2.4.1.25</ecNumber>
    </recommendedName>
    <alternativeName>
        <fullName evidence="8 10">Amylomaltase</fullName>
    </alternativeName>
    <alternativeName>
        <fullName evidence="9 10">Disproportionating enzyme</fullName>
    </alternativeName>
</protein>
<reference evidence="12 13" key="1">
    <citation type="submission" date="2018-12" db="EMBL/GenBank/DDBJ databases">
        <title>Sequencing of bacterial isolates from soil warming experiment in Harvard Forest, Massachusetts, USA.</title>
        <authorList>
            <person name="Deangelis K."/>
        </authorList>
    </citation>
    <scope>NUCLEOTIDE SEQUENCE [LARGE SCALE GENOMIC DNA]</scope>
    <source>
        <strain evidence="12 13">EB153</strain>
    </source>
</reference>
<dbReference type="PANTHER" id="PTHR32438:SF5">
    <property type="entry name" value="4-ALPHA-GLUCANOTRANSFERASE DPE1, CHLOROPLASTIC_AMYLOPLASTIC"/>
    <property type="match status" value="1"/>
</dbReference>
<evidence type="ECO:0000313" key="12">
    <source>
        <dbReference type="EMBL" id="RSL15103.1"/>
    </source>
</evidence>
<evidence type="ECO:0000256" key="2">
    <source>
        <dbReference type="ARBA" id="ARBA00005684"/>
    </source>
</evidence>
<dbReference type="SUPFAM" id="SSF51445">
    <property type="entry name" value="(Trans)glycosidases"/>
    <property type="match status" value="1"/>
</dbReference>
<keyword evidence="6 10" id="KW-0808">Transferase</keyword>
<dbReference type="EMBL" id="RSDW01000001">
    <property type="protein sequence ID" value="RSL15103.1"/>
    <property type="molecule type" value="Genomic_DNA"/>
</dbReference>
<dbReference type="RefSeq" id="WP_125483886.1">
    <property type="nucleotide sequence ID" value="NZ_RSDW01000001.1"/>
</dbReference>
<dbReference type="InterPro" id="IPR017853">
    <property type="entry name" value="GH"/>
</dbReference>
<dbReference type="OrthoDB" id="9811841at2"/>
<proteinExistence type="inferred from homology"/>
<keyword evidence="7 10" id="KW-0119">Carbohydrate metabolism</keyword>
<evidence type="ECO:0000313" key="13">
    <source>
        <dbReference type="Proteomes" id="UP000269669"/>
    </source>
</evidence>
<gene>
    <name evidence="12" type="ORF">EDE15_0579</name>
</gene>
<accession>A0A3R9Q7A4</accession>
<evidence type="ECO:0000256" key="3">
    <source>
        <dbReference type="ARBA" id="ARBA00012560"/>
    </source>
</evidence>
<evidence type="ECO:0000256" key="1">
    <source>
        <dbReference type="ARBA" id="ARBA00000439"/>
    </source>
</evidence>
<dbReference type="InterPro" id="IPR003385">
    <property type="entry name" value="Glyco_hydro_77"/>
</dbReference>
<evidence type="ECO:0000256" key="8">
    <source>
        <dbReference type="ARBA" id="ARBA00031423"/>
    </source>
</evidence>
<evidence type="ECO:0000256" key="7">
    <source>
        <dbReference type="ARBA" id="ARBA00023277"/>
    </source>
</evidence>
<comment type="catalytic activity">
    <reaction evidence="1 10">
        <text>Transfers a segment of a (1-&gt;4)-alpha-D-glucan to a new position in an acceptor, which may be glucose or a (1-&gt;4)-alpha-D-glucan.</text>
        <dbReference type="EC" id="2.4.1.25"/>
    </reaction>
</comment>
<sequence>MSGEVSNQERISGVLLHVTSLPSYGGVGDLGPAAYAFVDFLAAAKQRLWQVLPLSPTGYGSSPYSALSAFAGNPLLISLERLVDEGWIAGDRIQGLPGHDGPADFEGATRLKLPLIEEAARNFLDRAPDDKRARFQKFCKSNISWLPDYAMFNVLRRRYNYVSWNEWPVEYAQRKHDAMTAVMNQFGRELAVEQAIQFFFNEQWCTLRSYCAERKIRIMGDVAIFVSYDSADVWTHPEIFELDEQRKPIRVSGVPPDYFSKTGQRWGNPLYKWGELRERGFDWWVARIRRALSLYDSIRLDHFRGFEAYWSIAAEEETAINGMWVKAPGHELFHRLKEVFGNLPFIAEDLGLITPEVDELREHYSMPGMRILQFGFSSRGSHLYLPHRFVPNTVVYTGTHDNNTTLGWWREEATPIERKNAQVYLQQIRHEGQIVWAMIRAAARSVANLCIIPMQDVLHLGSECRMNTPAAGAGNWTWRYRSDALHPDFATKLAALMEMTDRDGYEEPKEGIDAGKPVEEASKRAELGSNV</sequence>
<evidence type="ECO:0000256" key="10">
    <source>
        <dbReference type="RuleBase" id="RU361207"/>
    </source>
</evidence>
<comment type="caution">
    <text evidence="12">The sequence shown here is derived from an EMBL/GenBank/DDBJ whole genome shotgun (WGS) entry which is preliminary data.</text>
</comment>
<evidence type="ECO:0000256" key="4">
    <source>
        <dbReference type="ARBA" id="ARBA00020295"/>
    </source>
</evidence>
<organism evidence="12 13">
    <name type="scientific">Edaphobacter aggregans</name>
    <dbReference type="NCBI Taxonomy" id="570835"/>
    <lineage>
        <taxon>Bacteria</taxon>
        <taxon>Pseudomonadati</taxon>
        <taxon>Acidobacteriota</taxon>
        <taxon>Terriglobia</taxon>
        <taxon>Terriglobales</taxon>
        <taxon>Acidobacteriaceae</taxon>
        <taxon>Edaphobacter</taxon>
    </lineage>
</organism>
<evidence type="ECO:0000256" key="9">
    <source>
        <dbReference type="ARBA" id="ARBA00031501"/>
    </source>
</evidence>
<name>A0A3R9Q7A4_9BACT</name>